<dbReference type="PANTHER" id="PTHR43537:SF5">
    <property type="entry name" value="UXU OPERON TRANSCRIPTIONAL REGULATOR"/>
    <property type="match status" value="1"/>
</dbReference>
<keyword evidence="6" id="KW-1185">Reference proteome</keyword>
<evidence type="ECO:0000256" key="3">
    <source>
        <dbReference type="ARBA" id="ARBA00023163"/>
    </source>
</evidence>
<dbReference type="AlphaFoldDB" id="A0A917QBR0"/>
<dbReference type="SMART" id="SM00345">
    <property type="entry name" value="HTH_GNTR"/>
    <property type="match status" value="1"/>
</dbReference>
<dbReference type="Gene3D" id="1.20.120.530">
    <property type="entry name" value="GntR ligand-binding domain-like"/>
    <property type="match status" value="1"/>
</dbReference>
<dbReference type="Pfam" id="PF00392">
    <property type="entry name" value="GntR"/>
    <property type="match status" value="1"/>
</dbReference>
<dbReference type="InterPro" id="IPR036388">
    <property type="entry name" value="WH-like_DNA-bd_sf"/>
</dbReference>
<sequence length="236" mass="26043">MDEPFPTELRGGTPGDDPVLARLREALGDPGFVEDGRVRPEREIAEALGVGRRAVRRALDALETEGLIWRRQGQGTFVSAPPAPKTRRFAGLAALTSPAEIMEVRLEIEPILARHAALRAAPVDVEGLRRLAERSRDAQSDAEYERYDGAFHRRIAEAMRNGLFLAVFEAIEAVREEPVWRRLREGTRPPERRLRLAGEHLAIVEAIAARSPDAAERAMREHLATIATSLGLPTGG</sequence>
<evidence type="ECO:0000256" key="1">
    <source>
        <dbReference type="ARBA" id="ARBA00023015"/>
    </source>
</evidence>
<dbReference type="GO" id="GO:0003700">
    <property type="term" value="F:DNA-binding transcription factor activity"/>
    <property type="evidence" value="ECO:0007669"/>
    <property type="project" value="InterPro"/>
</dbReference>
<evidence type="ECO:0000313" key="6">
    <source>
        <dbReference type="Proteomes" id="UP000600449"/>
    </source>
</evidence>
<dbReference type="RefSeq" id="WP_188914172.1">
    <property type="nucleotide sequence ID" value="NZ_BMMF01000009.1"/>
</dbReference>
<evidence type="ECO:0000256" key="2">
    <source>
        <dbReference type="ARBA" id="ARBA00023125"/>
    </source>
</evidence>
<dbReference type="Proteomes" id="UP000600449">
    <property type="component" value="Unassembled WGS sequence"/>
</dbReference>
<accession>A0A917QBR0</accession>
<dbReference type="SUPFAM" id="SSF46785">
    <property type="entry name" value="Winged helix' DNA-binding domain"/>
    <property type="match status" value="1"/>
</dbReference>
<name>A0A917QBR0_9HYPH</name>
<dbReference type="GO" id="GO:0003677">
    <property type="term" value="F:DNA binding"/>
    <property type="evidence" value="ECO:0007669"/>
    <property type="project" value="UniProtKB-KW"/>
</dbReference>
<dbReference type="InterPro" id="IPR011711">
    <property type="entry name" value="GntR_C"/>
</dbReference>
<protein>
    <submittedName>
        <fullName evidence="5">GntR family transcriptional regulator</fullName>
    </submittedName>
</protein>
<dbReference type="PRINTS" id="PR00035">
    <property type="entry name" value="HTHGNTR"/>
</dbReference>
<dbReference type="Gene3D" id="1.10.10.10">
    <property type="entry name" value="Winged helix-like DNA-binding domain superfamily/Winged helix DNA-binding domain"/>
    <property type="match status" value="1"/>
</dbReference>
<keyword evidence="3" id="KW-0804">Transcription</keyword>
<dbReference type="Pfam" id="PF07729">
    <property type="entry name" value="FCD"/>
    <property type="match status" value="1"/>
</dbReference>
<keyword evidence="2" id="KW-0238">DNA-binding</keyword>
<dbReference type="EMBL" id="BMMF01000009">
    <property type="protein sequence ID" value="GGK41792.1"/>
    <property type="molecule type" value="Genomic_DNA"/>
</dbReference>
<comment type="caution">
    <text evidence="5">The sequence shown here is derived from an EMBL/GenBank/DDBJ whole genome shotgun (WGS) entry which is preliminary data.</text>
</comment>
<dbReference type="SUPFAM" id="SSF48008">
    <property type="entry name" value="GntR ligand-binding domain-like"/>
    <property type="match status" value="1"/>
</dbReference>
<dbReference type="CDD" id="cd07377">
    <property type="entry name" value="WHTH_GntR"/>
    <property type="match status" value="1"/>
</dbReference>
<dbReference type="PANTHER" id="PTHR43537">
    <property type="entry name" value="TRANSCRIPTIONAL REGULATOR, GNTR FAMILY"/>
    <property type="match status" value="1"/>
</dbReference>
<proteinExistence type="predicted"/>
<dbReference type="InterPro" id="IPR008920">
    <property type="entry name" value="TF_FadR/GntR_C"/>
</dbReference>
<organism evidence="5 6">
    <name type="scientific">Salinarimonas ramus</name>
    <dbReference type="NCBI Taxonomy" id="690164"/>
    <lineage>
        <taxon>Bacteria</taxon>
        <taxon>Pseudomonadati</taxon>
        <taxon>Pseudomonadota</taxon>
        <taxon>Alphaproteobacteria</taxon>
        <taxon>Hyphomicrobiales</taxon>
        <taxon>Salinarimonadaceae</taxon>
        <taxon>Salinarimonas</taxon>
    </lineage>
</organism>
<dbReference type="InterPro" id="IPR036390">
    <property type="entry name" value="WH_DNA-bd_sf"/>
</dbReference>
<reference evidence="5 6" key="1">
    <citation type="journal article" date="2014" name="Int. J. Syst. Evol. Microbiol.">
        <title>Complete genome sequence of Corynebacterium casei LMG S-19264T (=DSM 44701T), isolated from a smear-ripened cheese.</title>
        <authorList>
            <consortium name="US DOE Joint Genome Institute (JGI-PGF)"/>
            <person name="Walter F."/>
            <person name="Albersmeier A."/>
            <person name="Kalinowski J."/>
            <person name="Ruckert C."/>
        </authorList>
    </citation>
    <scope>NUCLEOTIDE SEQUENCE [LARGE SCALE GENOMIC DNA]</scope>
    <source>
        <strain evidence="5 6">CGMCC 1.9161</strain>
    </source>
</reference>
<feature type="domain" description="HTH gntR-type" evidence="4">
    <location>
        <begin position="13"/>
        <end position="81"/>
    </location>
</feature>
<gene>
    <name evidence="5" type="ORF">GCM10011322_31190</name>
</gene>
<dbReference type="SMART" id="SM00895">
    <property type="entry name" value="FCD"/>
    <property type="match status" value="1"/>
</dbReference>
<dbReference type="InterPro" id="IPR000524">
    <property type="entry name" value="Tscrpt_reg_HTH_GntR"/>
</dbReference>
<evidence type="ECO:0000313" key="5">
    <source>
        <dbReference type="EMBL" id="GGK41792.1"/>
    </source>
</evidence>
<keyword evidence="1" id="KW-0805">Transcription regulation</keyword>
<evidence type="ECO:0000259" key="4">
    <source>
        <dbReference type="PROSITE" id="PS50949"/>
    </source>
</evidence>
<dbReference type="PROSITE" id="PS50949">
    <property type="entry name" value="HTH_GNTR"/>
    <property type="match status" value="1"/>
</dbReference>